<evidence type="ECO:0000313" key="4">
    <source>
        <dbReference type="EMBL" id="MCO1655420.1"/>
    </source>
</evidence>
<keyword evidence="2" id="KW-0560">Oxidoreductase</keyword>
<dbReference type="InterPro" id="IPR002397">
    <property type="entry name" value="Cyt_P450_B"/>
</dbReference>
<dbReference type="InterPro" id="IPR036396">
    <property type="entry name" value="Cyt_P450_sf"/>
</dbReference>
<protein>
    <submittedName>
        <fullName evidence="4">Cytochrome P450</fullName>
    </submittedName>
</protein>
<evidence type="ECO:0000256" key="1">
    <source>
        <dbReference type="ARBA" id="ARBA00010617"/>
    </source>
</evidence>
<dbReference type="InterPro" id="IPR001128">
    <property type="entry name" value="Cyt_P450"/>
</dbReference>
<dbReference type="Pfam" id="PF00067">
    <property type="entry name" value="p450"/>
    <property type="match status" value="1"/>
</dbReference>
<keyword evidence="2" id="KW-0479">Metal-binding</keyword>
<dbReference type="PANTHER" id="PTHR46696">
    <property type="entry name" value="P450, PUTATIVE (EUROFUNG)-RELATED"/>
    <property type="match status" value="1"/>
</dbReference>
<dbReference type="PRINTS" id="PR00359">
    <property type="entry name" value="BP450"/>
</dbReference>
<dbReference type="Gene3D" id="1.10.630.10">
    <property type="entry name" value="Cytochrome P450"/>
    <property type="match status" value="1"/>
</dbReference>
<feature type="compositionally biased region" description="Basic and acidic residues" evidence="3">
    <location>
        <begin position="87"/>
        <end position="102"/>
    </location>
</feature>
<sequence length="179" mass="19041">MSSMGVANRDARAFDGAEDMDLTRSPNPHLSFGAGAHSCLGQALARTELQVTLEVLLHPRHARAGRPRPARGRRRRRAAGGRARAGRPRERPRGRERLPGGRDHRHRLSRADPLSCPGPRHPGGPGQLVQRSSTARAAGSSIVVASRWTCPVGEPVVAGSTGTRGGLLALSVGMPKLSR</sequence>
<gene>
    <name evidence="4" type="ORF">KDL28_10185</name>
</gene>
<comment type="similarity">
    <text evidence="1 2">Belongs to the cytochrome P450 family.</text>
</comment>
<accession>A0ABT0ZXF4</accession>
<dbReference type="Proteomes" id="UP001165283">
    <property type="component" value="Unassembled WGS sequence"/>
</dbReference>
<dbReference type="InterPro" id="IPR017972">
    <property type="entry name" value="Cyt_P450_CS"/>
</dbReference>
<keyword evidence="2" id="KW-0503">Monooxygenase</keyword>
<organism evidence="4 5">
    <name type="scientific">Pseudonocardia humida</name>
    <dbReference type="NCBI Taxonomy" id="2800819"/>
    <lineage>
        <taxon>Bacteria</taxon>
        <taxon>Bacillati</taxon>
        <taxon>Actinomycetota</taxon>
        <taxon>Actinomycetes</taxon>
        <taxon>Pseudonocardiales</taxon>
        <taxon>Pseudonocardiaceae</taxon>
        <taxon>Pseudonocardia</taxon>
    </lineage>
</organism>
<dbReference type="EMBL" id="JAGSOV010000022">
    <property type="protein sequence ID" value="MCO1655420.1"/>
    <property type="molecule type" value="Genomic_DNA"/>
</dbReference>
<feature type="compositionally biased region" description="Basic residues" evidence="3">
    <location>
        <begin position="60"/>
        <end position="86"/>
    </location>
</feature>
<dbReference type="SUPFAM" id="SSF48264">
    <property type="entry name" value="Cytochrome P450"/>
    <property type="match status" value="1"/>
</dbReference>
<keyword evidence="2" id="KW-0408">Iron</keyword>
<name>A0ABT0ZXF4_9PSEU</name>
<keyword evidence="5" id="KW-1185">Reference proteome</keyword>
<evidence type="ECO:0000256" key="3">
    <source>
        <dbReference type="SAM" id="MobiDB-lite"/>
    </source>
</evidence>
<reference evidence="4" key="1">
    <citation type="submission" date="2021-04" db="EMBL/GenBank/DDBJ databases">
        <title>Pseudonocardia sp. nov., isolated from sandy soil of mangrove forest.</title>
        <authorList>
            <person name="Zan Z."/>
            <person name="Huang R."/>
            <person name="Liu W."/>
        </authorList>
    </citation>
    <scope>NUCLEOTIDE SEQUENCE</scope>
    <source>
        <strain evidence="4">S2-4</strain>
    </source>
</reference>
<keyword evidence="2" id="KW-0349">Heme</keyword>
<feature type="region of interest" description="Disordered" evidence="3">
    <location>
        <begin position="60"/>
        <end position="134"/>
    </location>
</feature>
<dbReference type="PROSITE" id="PS00086">
    <property type="entry name" value="CYTOCHROME_P450"/>
    <property type="match status" value="1"/>
</dbReference>
<proteinExistence type="inferred from homology"/>
<comment type="caution">
    <text evidence="4">The sequence shown here is derived from an EMBL/GenBank/DDBJ whole genome shotgun (WGS) entry which is preliminary data.</text>
</comment>
<dbReference type="PANTHER" id="PTHR46696:SF4">
    <property type="entry name" value="BIOTIN BIOSYNTHESIS CYTOCHROME P450"/>
    <property type="match status" value="1"/>
</dbReference>
<evidence type="ECO:0000256" key="2">
    <source>
        <dbReference type="RuleBase" id="RU000461"/>
    </source>
</evidence>
<evidence type="ECO:0000313" key="5">
    <source>
        <dbReference type="Proteomes" id="UP001165283"/>
    </source>
</evidence>